<dbReference type="AlphaFoldDB" id="R0MBQ1"/>
<keyword evidence="1" id="KW-0175">Coiled coil</keyword>
<sequence>MLMTRNKVLRMVEKEIDCVKREAEKKRKNNLKIKDEEIKQKEDEIKKSNEEIMNLKLKIQELNGSLAPPNLVDNYMNLEIKYSEQTKEIEELRLENFKLKGEVEALNEKYTKLKGHCRENVLRYKDNLDKLYLESLKNIKKKHVQ</sequence>
<feature type="coiled-coil region" evidence="1">
    <location>
        <begin position="9"/>
        <end position="109"/>
    </location>
</feature>
<keyword evidence="3" id="KW-1185">Reference proteome</keyword>
<accession>R0MBQ1</accession>
<evidence type="ECO:0000313" key="3">
    <source>
        <dbReference type="Proteomes" id="UP000016927"/>
    </source>
</evidence>
<reference evidence="2 3" key="1">
    <citation type="journal article" date="2013" name="BMC Genomics">
        <title>Comparative genomics of parasitic silkworm microsporidia reveal an association between genome expansion and host adaptation.</title>
        <authorList>
            <person name="Pan G."/>
            <person name="Xu J."/>
            <person name="Li T."/>
            <person name="Xia Q."/>
            <person name="Liu S.L."/>
            <person name="Zhang G."/>
            <person name="Li S."/>
            <person name="Li C."/>
            <person name="Liu H."/>
            <person name="Yang L."/>
            <person name="Liu T."/>
            <person name="Zhang X."/>
            <person name="Wu Z."/>
            <person name="Fan W."/>
            <person name="Dang X."/>
            <person name="Xiang H."/>
            <person name="Tao M."/>
            <person name="Li Y."/>
            <person name="Hu J."/>
            <person name="Li Z."/>
            <person name="Lin L."/>
            <person name="Luo J."/>
            <person name="Geng L."/>
            <person name="Wang L."/>
            <person name="Long M."/>
            <person name="Wan Y."/>
            <person name="He N."/>
            <person name="Zhang Z."/>
            <person name="Lu C."/>
            <person name="Keeling P.J."/>
            <person name="Wang J."/>
            <person name="Xiang Z."/>
            <person name="Zhou Z."/>
        </authorList>
    </citation>
    <scope>NUCLEOTIDE SEQUENCE [LARGE SCALE GENOMIC DNA]</scope>
    <source>
        <strain evidence="3">CQ1 / CVCC 102059</strain>
    </source>
</reference>
<evidence type="ECO:0000256" key="1">
    <source>
        <dbReference type="SAM" id="Coils"/>
    </source>
</evidence>
<dbReference type="OrthoDB" id="10428621at2759"/>
<evidence type="ECO:0000313" key="2">
    <source>
        <dbReference type="EMBL" id="EOB11460.1"/>
    </source>
</evidence>
<dbReference type="HOGENOM" id="CLU_1787349_0_0_1"/>
<organism evidence="2 3">
    <name type="scientific">Nosema bombycis (strain CQ1 / CVCC 102059)</name>
    <name type="common">Microsporidian parasite</name>
    <name type="synonym">Pebrine of silkworm</name>
    <dbReference type="NCBI Taxonomy" id="578461"/>
    <lineage>
        <taxon>Eukaryota</taxon>
        <taxon>Fungi</taxon>
        <taxon>Fungi incertae sedis</taxon>
        <taxon>Microsporidia</taxon>
        <taxon>Nosematidae</taxon>
        <taxon>Nosema</taxon>
    </lineage>
</organism>
<dbReference type="Proteomes" id="UP000016927">
    <property type="component" value="Unassembled WGS sequence"/>
</dbReference>
<dbReference type="VEuPathDB" id="MicrosporidiaDB:NBO_1168g0001"/>
<gene>
    <name evidence="2" type="ORF">NBO_1168g0001</name>
</gene>
<proteinExistence type="predicted"/>
<name>R0MBQ1_NOSB1</name>
<dbReference type="EMBL" id="KB910075">
    <property type="protein sequence ID" value="EOB11460.1"/>
    <property type="molecule type" value="Genomic_DNA"/>
</dbReference>
<protein>
    <submittedName>
        <fullName evidence="2">Uncharacterized protein</fullName>
    </submittedName>
</protein>